<evidence type="ECO:0000256" key="4">
    <source>
        <dbReference type="SAM" id="Phobius"/>
    </source>
</evidence>
<dbReference type="PANTHER" id="PTHR46943">
    <property type="entry name" value="PENTRAXIN-RELATED PROTEIN PTX3"/>
    <property type="match status" value="1"/>
</dbReference>
<evidence type="ECO:0000256" key="2">
    <source>
        <dbReference type="ARBA" id="ARBA00023157"/>
    </source>
</evidence>
<feature type="domain" description="LamG-like jellyroll fold" evidence="5">
    <location>
        <begin position="1724"/>
        <end position="1858"/>
    </location>
</feature>
<keyword evidence="1" id="KW-0732">Signal</keyword>
<organism evidence="6 7">
    <name type="scientific">Myceligenerans pegani</name>
    <dbReference type="NCBI Taxonomy" id="2776917"/>
    <lineage>
        <taxon>Bacteria</taxon>
        <taxon>Bacillati</taxon>
        <taxon>Actinomycetota</taxon>
        <taxon>Actinomycetes</taxon>
        <taxon>Micrococcales</taxon>
        <taxon>Promicromonosporaceae</taxon>
        <taxon>Myceligenerans</taxon>
    </lineage>
</organism>
<reference evidence="6 7" key="1">
    <citation type="submission" date="2020-10" db="EMBL/GenBank/DDBJ databases">
        <title>Myceligenerans pegani sp. nov., an endophytic actinomycete isolated from Peganum harmala L. in Xinjiang, China.</title>
        <authorList>
            <person name="Xin L."/>
        </authorList>
    </citation>
    <scope>NUCLEOTIDE SEQUENCE [LARGE SCALE GENOMIC DNA]</scope>
    <source>
        <strain evidence="6 7">TRM65318</strain>
    </source>
</reference>
<dbReference type="PANTHER" id="PTHR46943:SF1">
    <property type="entry name" value="PENTRAXIN-RELATED PROTEIN PTX3"/>
    <property type="match status" value="1"/>
</dbReference>
<dbReference type="SMART" id="SM00560">
    <property type="entry name" value="LamGL"/>
    <property type="match status" value="6"/>
</dbReference>
<keyword evidence="4" id="KW-1133">Transmembrane helix</keyword>
<comment type="caution">
    <text evidence="6">The sequence shown here is derived from an EMBL/GenBank/DDBJ whole genome shotgun (WGS) entry which is preliminary data.</text>
</comment>
<feature type="domain" description="LamG-like jellyroll fold" evidence="5">
    <location>
        <begin position="780"/>
        <end position="931"/>
    </location>
</feature>
<feature type="domain" description="LamG-like jellyroll fold" evidence="5">
    <location>
        <begin position="1930"/>
        <end position="2069"/>
    </location>
</feature>
<keyword evidence="4" id="KW-0472">Membrane</keyword>
<accession>A0ABR9MZM3</accession>
<proteinExistence type="predicted"/>
<feature type="domain" description="LamG-like jellyroll fold" evidence="5">
    <location>
        <begin position="1251"/>
        <end position="1388"/>
    </location>
</feature>
<feature type="transmembrane region" description="Helical" evidence="4">
    <location>
        <begin position="22"/>
        <end position="42"/>
    </location>
</feature>
<dbReference type="EMBL" id="JADAQT010000090">
    <property type="protein sequence ID" value="MBE1876860.1"/>
    <property type="molecule type" value="Genomic_DNA"/>
</dbReference>
<evidence type="ECO:0000313" key="6">
    <source>
        <dbReference type="EMBL" id="MBE1876860.1"/>
    </source>
</evidence>
<protein>
    <recommendedName>
        <fullName evidence="5">LamG-like jellyroll fold domain-containing protein</fullName>
    </recommendedName>
</protein>
<feature type="domain" description="LamG-like jellyroll fold" evidence="5">
    <location>
        <begin position="1462"/>
        <end position="1636"/>
    </location>
</feature>
<dbReference type="InterPro" id="IPR006558">
    <property type="entry name" value="LamG-like"/>
</dbReference>
<keyword evidence="4" id="KW-0812">Transmembrane</keyword>
<sequence>MHPGTGSGPGTRAAGRSTLRRAVAAVVSMAVVVPLGVGALTAPARAEGFVAAPDAKPAETTSAAQATPDLTKPTREERAQEEAVAAARAAGRRVEAPELRTETRTVYAEPDGQMVAEFNSSPVRARDEDGTWRKIDTDLSAGEDGLLRPAATPVDLAFSAGGADAELARMEQGGAALSLEPPESLPAPSLDGATATYKDVRPGVDLQVVARSSGFSTKLVVRDRAAAEGLAADPFRLGVSGGDGDDVERRDGGFMIQAAKGGGGISVLPPAGVDADGRPVAVEAGTEADSTDLALADDAVDGGTEFPITILSDHTADKYGWATVLSGLPTFDGWNTSGEPPLAQVGRCWSGWGACGLRNIGVAWTYWRFDTSFLAGKVVVNADLNAVVEHSPDCNATARYHHVHKATSHPGPGTTWNTKPGWEPSYVNMLVPKVNANYGCGGAKTAAADVTSRVNRGGHTSFLVSPANDADVEHSPWWRKYNNNAKLITRYNTVPNAPTALVTDPPLKTPCTWCAGVPYISDSSVSIKATLTDPDGDGLKGVWRYTSNGQTTDYVSPNFSASGTVHSRPITTAENAVNTVTWQVGARDWNNNGPVVAGSRFVIDRKAPTAPVVDTYLYAEDNRWHGGEGVAGRFDFKACTPALQMAGRCTDITGDDDVDHYLWGWTDQPANKINAGALGGNATVWTTPPGDGPRSFFVQAVDRAGNKSPVVSRHLRVRPGNGAYADWSLDGTGKDRAYLGDRDIVVHDGASYEDGAINQGLLLDGSTGHASAPNAVRTDASFSVSAWVRLDDATGARAAVSQDGTNFPGFVLWQRPDEDGDGEQEPGRWAFGMACSDVEYKGTSIAASGEPSETGAPTHLAGTYDALTRKLTLYVDGEKAGEVTRGAACPDWNARGDVQVGRTMWNGAAAVDHWEGMVDEVKLYERTLTAAEVKAAVAGSNVQVAQWKFEDKPGSSTALNSVPGGQAGVLHPDAYLCGDCDADGEQDPSVAEGAVGQAVHVGGADGEMVSSDGPVVTTNRSYSVGGHVRLDPAAVADLAVGDRVVALSQDGTNHSGFTVSYMKTGAAAGQWEYATYGQDTQDAAADAVVRADAADPTAWTHLFAVHDGANRVVRLYVNGLPAGTPDDRAPTQFAASRSFVIGRGLNGTPAGRWNGAVDEVRAYTRALSADEVQAIVVRDDVAVGRWPLDGDATSATGPALDGTVHCDGTTSEAECRWEPGQTDLPSEENDRALTGNGNDWISAPHAVDTTKSFAVTAWARISDLNGTSTIVSQDGRNMSAFQLVKLSNGRWGFQRPPTDGAGTPYLVEGPLAQDDVWTHLAGVYDAAAKTITLYVNGEAAGTAAAPTVWDHPTGGLQIGASLNAGNRQNRVLGSIDDVTAYGRVLFPDEVRDLAGRDLTLRHNWRLDEGQGASAADAVGGSAAAAPAAAQVGWTDGVVGNALQLDGTDDYLTAQDLDVRTDGSFTVSAVVQIDRTEGCVRADWQDDDPLPDPGDCVHTALSLDGGPGADSRFRLGYQGGVDSVNETGDWVFEMSNQDGRTAASVALFRCDPYNPDPDAPCDFDRPVHLTGVFHAPTGRIWLFVDAVRIGDGEGIEAWHTTGDLQIGRGRDDSGAPAEYFPGVIDDVRAYTGALNDARVKELYGYYASGGLLDPIPPAPPEPIHQWKLDEADGTAVAVDAVGGLDATMHNGAATDVVGGRQGRSRTFDGVDNYAVTDGPAIDTDGAFAVSAWVYPRTASTSTDWEVVVGNGGSFVITRTGNRWGGVAAWVDGSGQTVTQGVYSDETVRVGHWTHLALVYVPNLEQMRLYVNGRMSALVPGIDAVAAPDVLRIGAHHDLSLPFNGHIDDVRTFDTSLSDGEVAAVYNDVWDPSHGIWTFDADTVADTSWRNNPTTAHGAVGFVDGRFGRALSMNRATPGYAQTTYAGAPTHGSITVAARVRVADNEGVQTVVSQDGTRMSDFSLQYDGNIGRWSFGGWTTDADNATFARAYSGPPAAVGKWTHLVGVYDHPAKQLRLYQDGALVGVQDGVTLSAAQRRMAIGRGQVRAANAEYFSGDIDQVDTWMGALSAQEIADLAAQAGPAAQTGAAAQTEGDES</sequence>
<dbReference type="Proteomes" id="UP000625527">
    <property type="component" value="Unassembled WGS sequence"/>
</dbReference>
<dbReference type="InterPro" id="IPR042837">
    <property type="entry name" value="PTX3"/>
</dbReference>
<feature type="region of interest" description="Disordered" evidence="3">
    <location>
        <begin position="53"/>
        <end position="76"/>
    </location>
</feature>
<evidence type="ECO:0000313" key="7">
    <source>
        <dbReference type="Proteomes" id="UP000625527"/>
    </source>
</evidence>
<dbReference type="Gene3D" id="2.60.120.200">
    <property type="match status" value="6"/>
</dbReference>
<keyword evidence="7" id="KW-1185">Reference proteome</keyword>
<gene>
    <name evidence="6" type="ORF">IHE71_14275</name>
</gene>
<keyword evidence="2" id="KW-1015">Disulfide bond</keyword>
<feature type="domain" description="LamG-like jellyroll fold" evidence="5">
    <location>
        <begin position="1020"/>
        <end position="1170"/>
    </location>
</feature>
<evidence type="ECO:0000256" key="1">
    <source>
        <dbReference type="ARBA" id="ARBA00022729"/>
    </source>
</evidence>
<name>A0ABR9MZM3_9MICO</name>
<evidence type="ECO:0000256" key="3">
    <source>
        <dbReference type="SAM" id="MobiDB-lite"/>
    </source>
</evidence>
<dbReference type="Pfam" id="PF13385">
    <property type="entry name" value="Laminin_G_3"/>
    <property type="match status" value="6"/>
</dbReference>
<evidence type="ECO:0000259" key="5">
    <source>
        <dbReference type="SMART" id="SM00560"/>
    </source>
</evidence>
<dbReference type="SUPFAM" id="SSF49899">
    <property type="entry name" value="Concanavalin A-like lectins/glucanases"/>
    <property type="match status" value="6"/>
</dbReference>
<dbReference type="InterPro" id="IPR013320">
    <property type="entry name" value="ConA-like_dom_sf"/>
</dbReference>
<dbReference type="RefSeq" id="WP_192863429.1">
    <property type="nucleotide sequence ID" value="NZ_JADAQT010000090.1"/>
</dbReference>